<proteinExistence type="predicted"/>
<name>A0A7S3LJI1_9STRA</name>
<organism evidence="2">
    <name type="scientific">Amphora coffeiformis</name>
    <dbReference type="NCBI Taxonomy" id="265554"/>
    <lineage>
        <taxon>Eukaryota</taxon>
        <taxon>Sar</taxon>
        <taxon>Stramenopiles</taxon>
        <taxon>Ochrophyta</taxon>
        <taxon>Bacillariophyta</taxon>
        <taxon>Bacillariophyceae</taxon>
        <taxon>Bacillariophycidae</taxon>
        <taxon>Thalassiophysales</taxon>
        <taxon>Catenulaceae</taxon>
        <taxon>Amphora</taxon>
    </lineage>
</organism>
<sequence>MGRTQYETIQHDEEDALVGAHVVSDAHHPGVSRRGLLVGALCLVALTATVTLGFASRNNGQMTAQQQQQQSFMSSKDNNIPMEAEAHARACTFDECNASNCNHEVAPYTCLFHNGGPHGGCSPTPWIVGTCDDQCDLSGCDSIPIPDGANTCKGKKCTKEWCAGGQVCPSDVPFQCMDGSARFGCSMDQYAWTFKSSYTTCTGCCDTSTCE</sequence>
<evidence type="ECO:0000256" key="1">
    <source>
        <dbReference type="SAM" id="Phobius"/>
    </source>
</evidence>
<dbReference type="AlphaFoldDB" id="A0A7S3LJI1"/>
<protein>
    <submittedName>
        <fullName evidence="2">Uncharacterized protein</fullName>
    </submittedName>
</protein>
<evidence type="ECO:0000313" key="2">
    <source>
        <dbReference type="EMBL" id="CAE0421628.1"/>
    </source>
</evidence>
<keyword evidence="1" id="KW-0812">Transmembrane</keyword>
<reference evidence="2" key="1">
    <citation type="submission" date="2021-01" db="EMBL/GenBank/DDBJ databases">
        <authorList>
            <person name="Corre E."/>
            <person name="Pelletier E."/>
            <person name="Niang G."/>
            <person name="Scheremetjew M."/>
            <person name="Finn R."/>
            <person name="Kale V."/>
            <person name="Holt S."/>
            <person name="Cochrane G."/>
            <person name="Meng A."/>
            <person name="Brown T."/>
            <person name="Cohen L."/>
        </authorList>
    </citation>
    <scope>NUCLEOTIDE SEQUENCE</scope>
    <source>
        <strain evidence="2">CCMP127</strain>
    </source>
</reference>
<feature type="transmembrane region" description="Helical" evidence="1">
    <location>
        <begin position="36"/>
        <end position="55"/>
    </location>
</feature>
<accession>A0A7S3LJI1</accession>
<dbReference type="EMBL" id="HBIM01024625">
    <property type="protein sequence ID" value="CAE0421628.1"/>
    <property type="molecule type" value="Transcribed_RNA"/>
</dbReference>
<gene>
    <name evidence="2" type="ORF">ACOF00016_LOCUS18265</name>
</gene>
<keyword evidence="1" id="KW-0472">Membrane</keyword>
<keyword evidence="1" id="KW-1133">Transmembrane helix</keyword>